<evidence type="ECO:0000256" key="2">
    <source>
        <dbReference type="SAM" id="SignalP"/>
    </source>
</evidence>
<organism evidence="4 5">
    <name type="scientific">Cellulomonas carbonis T26</name>
    <dbReference type="NCBI Taxonomy" id="947969"/>
    <lineage>
        <taxon>Bacteria</taxon>
        <taxon>Bacillati</taxon>
        <taxon>Actinomycetota</taxon>
        <taxon>Actinomycetes</taxon>
        <taxon>Micrococcales</taxon>
        <taxon>Cellulomonadaceae</taxon>
        <taxon>Cellulomonas</taxon>
    </lineage>
</organism>
<dbReference type="GO" id="GO:0005975">
    <property type="term" value="P:carbohydrate metabolic process"/>
    <property type="evidence" value="ECO:0007669"/>
    <property type="project" value="UniProtKB-ARBA"/>
</dbReference>
<evidence type="ECO:0000313" key="5">
    <source>
        <dbReference type="Proteomes" id="UP000029839"/>
    </source>
</evidence>
<sequence>MSTTTRRRALALALCTAVALGPASAAVAAPKSPSSSTKTTTATKQTSKPTTKPVAKPAPKPLPQVQLRVNPVSTTVDPTDYVVTITVRTTAGGVVAGDVTLTDDGVVVGGGTLARGVWTAPVTLAEGTHPLRAVFSGTAKVNGAASKVVLVTTPAV</sequence>
<dbReference type="PROSITE" id="PS51318">
    <property type="entry name" value="TAT"/>
    <property type="match status" value="1"/>
</dbReference>
<accession>A0A0A0BLJ9</accession>
<gene>
    <name evidence="4" type="ORF">N868_13390</name>
</gene>
<feature type="signal peptide" evidence="2">
    <location>
        <begin position="1"/>
        <end position="25"/>
    </location>
</feature>
<dbReference type="InterPro" id="IPR006311">
    <property type="entry name" value="TAT_signal"/>
</dbReference>
<proteinExistence type="predicted"/>
<feature type="compositionally biased region" description="Low complexity" evidence="1">
    <location>
        <begin position="25"/>
        <end position="55"/>
    </location>
</feature>
<dbReference type="Pfam" id="PF16640">
    <property type="entry name" value="Big_3_5"/>
    <property type="match status" value="1"/>
</dbReference>
<keyword evidence="5" id="KW-1185">Reference proteome</keyword>
<reference evidence="4 5" key="1">
    <citation type="submission" date="2013-08" db="EMBL/GenBank/DDBJ databases">
        <title>Genome sequencing of Cellulomonas carbonis T26.</title>
        <authorList>
            <person name="Chen F."/>
            <person name="Li Y."/>
            <person name="Wang G."/>
        </authorList>
    </citation>
    <scope>NUCLEOTIDE SEQUENCE [LARGE SCALE GENOMIC DNA]</scope>
    <source>
        <strain evidence="4 5">T26</strain>
    </source>
</reference>
<feature type="domain" description="Bacterial Ig-like" evidence="3">
    <location>
        <begin position="74"/>
        <end position="152"/>
    </location>
</feature>
<dbReference type="Gene3D" id="2.60.40.10">
    <property type="entry name" value="Immunoglobulins"/>
    <property type="match status" value="1"/>
</dbReference>
<feature type="region of interest" description="Disordered" evidence="1">
    <location>
        <begin position="25"/>
        <end position="64"/>
    </location>
</feature>
<evidence type="ECO:0000256" key="1">
    <source>
        <dbReference type="SAM" id="MobiDB-lite"/>
    </source>
</evidence>
<keyword evidence="2" id="KW-0732">Signal</keyword>
<name>A0A0A0BLJ9_9CELL</name>
<comment type="caution">
    <text evidence="4">The sequence shown here is derived from an EMBL/GenBank/DDBJ whole genome shotgun (WGS) entry which is preliminary data.</text>
</comment>
<dbReference type="AlphaFoldDB" id="A0A0A0BLJ9"/>
<dbReference type="EMBL" id="AXCY01000197">
    <property type="protein sequence ID" value="KGM08567.1"/>
    <property type="molecule type" value="Genomic_DNA"/>
</dbReference>
<dbReference type="InterPro" id="IPR032109">
    <property type="entry name" value="Big_3_5"/>
</dbReference>
<dbReference type="InterPro" id="IPR013783">
    <property type="entry name" value="Ig-like_fold"/>
</dbReference>
<evidence type="ECO:0000313" key="4">
    <source>
        <dbReference type="EMBL" id="KGM08567.1"/>
    </source>
</evidence>
<dbReference type="Proteomes" id="UP000029839">
    <property type="component" value="Unassembled WGS sequence"/>
</dbReference>
<feature type="chain" id="PRO_5001959723" description="Bacterial Ig-like domain-containing protein" evidence="2">
    <location>
        <begin position="26"/>
        <end position="156"/>
    </location>
</feature>
<protein>
    <recommendedName>
        <fullName evidence="3">Bacterial Ig-like domain-containing protein</fullName>
    </recommendedName>
</protein>
<evidence type="ECO:0000259" key="3">
    <source>
        <dbReference type="Pfam" id="PF16640"/>
    </source>
</evidence>
<dbReference type="RefSeq" id="WP_043610442.1">
    <property type="nucleotide sequence ID" value="NZ_AXCY01000197.1"/>
</dbReference>
<reference evidence="4 5" key="2">
    <citation type="journal article" date="2015" name="Stand. Genomic Sci.">
        <title>Draft genome sequence of Cellulomonas carbonis T26(T) and comparative analysis of six Cellulomonas genomes.</title>
        <authorList>
            <person name="Zhuang W."/>
            <person name="Zhang S."/>
            <person name="Xia X."/>
            <person name="Wang G."/>
        </authorList>
    </citation>
    <scope>NUCLEOTIDE SEQUENCE [LARGE SCALE GENOMIC DNA]</scope>
    <source>
        <strain evidence="4 5">T26</strain>
    </source>
</reference>